<dbReference type="GO" id="GO:0006465">
    <property type="term" value="P:signal peptide processing"/>
    <property type="evidence" value="ECO:0007669"/>
    <property type="project" value="InterPro"/>
</dbReference>
<dbReference type="InterPro" id="IPR047217">
    <property type="entry name" value="S49_SppA_67K_type_N"/>
</dbReference>
<evidence type="ECO:0000259" key="8">
    <source>
        <dbReference type="Pfam" id="PF01343"/>
    </source>
</evidence>
<evidence type="ECO:0000256" key="4">
    <source>
        <dbReference type="ARBA" id="ARBA00022801"/>
    </source>
</evidence>
<dbReference type="InterPro" id="IPR047272">
    <property type="entry name" value="S49_SppA_C"/>
</dbReference>
<dbReference type="InterPro" id="IPR004635">
    <property type="entry name" value="Pept_S49_SppA"/>
</dbReference>
<dbReference type="PANTHER" id="PTHR33209:SF1">
    <property type="entry name" value="PEPTIDASE S49 DOMAIN-CONTAINING PROTEIN"/>
    <property type="match status" value="1"/>
</dbReference>
<dbReference type="NCBIfam" id="TIGR00705">
    <property type="entry name" value="SppA_67K"/>
    <property type="match status" value="1"/>
</dbReference>
<evidence type="ECO:0000256" key="1">
    <source>
        <dbReference type="ARBA" id="ARBA00004370"/>
    </source>
</evidence>
<dbReference type="NCBIfam" id="TIGR00706">
    <property type="entry name" value="SppA_dom"/>
    <property type="match status" value="1"/>
</dbReference>
<evidence type="ECO:0000313" key="9">
    <source>
        <dbReference type="EMBL" id="HEC78134.1"/>
    </source>
</evidence>
<dbReference type="InterPro" id="IPR029045">
    <property type="entry name" value="ClpP/crotonase-like_dom_sf"/>
</dbReference>
<comment type="caution">
    <text evidence="9">The sequence shown here is derived from an EMBL/GenBank/DDBJ whole genome shotgun (WGS) entry which is preliminary data.</text>
</comment>
<evidence type="ECO:0000256" key="2">
    <source>
        <dbReference type="ARBA" id="ARBA00008683"/>
    </source>
</evidence>
<dbReference type="InterPro" id="IPR002142">
    <property type="entry name" value="Peptidase_S49"/>
</dbReference>
<dbReference type="Gene3D" id="3.90.226.10">
    <property type="entry name" value="2-enoyl-CoA Hydratase, Chain A, domain 1"/>
    <property type="match status" value="3"/>
</dbReference>
<evidence type="ECO:0000256" key="5">
    <source>
        <dbReference type="ARBA" id="ARBA00022825"/>
    </source>
</evidence>
<dbReference type="CDD" id="cd07023">
    <property type="entry name" value="S49_Sppa_N_C"/>
    <property type="match status" value="1"/>
</dbReference>
<name>A0A9C9ELF0_UNCW3</name>
<reference evidence="9" key="1">
    <citation type="journal article" date="2020" name="mSystems">
        <title>Genome- and Community-Level Interaction Insights into Carbon Utilization and Element Cycling Functions of Hydrothermarchaeota in Hydrothermal Sediment.</title>
        <authorList>
            <person name="Zhou Z."/>
            <person name="Liu Y."/>
            <person name="Xu W."/>
            <person name="Pan J."/>
            <person name="Luo Z.H."/>
            <person name="Li M."/>
        </authorList>
    </citation>
    <scope>NUCLEOTIDE SEQUENCE</scope>
    <source>
        <strain evidence="9">HyVt-388</strain>
    </source>
</reference>
<protein>
    <submittedName>
        <fullName evidence="9">Signal peptide peptidase SppA</fullName>
    </submittedName>
</protein>
<feature type="domain" description="Peptidase S49" evidence="8">
    <location>
        <begin position="552"/>
        <end position="700"/>
    </location>
</feature>
<organism evidence="9 10">
    <name type="scientific">candidate division WOR-3 bacterium</name>
    <dbReference type="NCBI Taxonomy" id="2052148"/>
    <lineage>
        <taxon>Bacteria</taxon>
        <taxon>Bacteria division WOR-3</taxon>
    </lineage>
</organism>
<dbReference type="EMBL" id="DRIG01000035">
    <property type="protein sequence ID" value="HEC78134.1"/>
    <property type="molecule type" value="Genomic_DNA"/>
</dbReference>
<dbReference type="Proteomes" id="UP000885826">
    <property type="component" value="Unassembled WGS sequence"/>
</dbReference>
<evidence type="ECO:0000256" key="3">
    <source>
        <dbReference type="ARBA" id="ARBA00022670"/>
    </source>
</evidence>
<dbReference type="GO" id="GO:0016020">
    <property type="term" value="C:membrane"/>
    <property type="evidence" value="ECO:0007669"/>
    <property type="project" value="UniProtKB-SubCell"/>
</dbReference>
<evidence type="ECO:0000256" key="6">
    <source>
        <dbReference type="ARBA" id="ARBA00023136"/>
    </source>
</evidence>
<dbReference type="CDD" id="cd07018">
    <property type="entry name" value="S49_SppA_67K_type"/>
    <property type="match status" value="1"/>
</dbReference>
<evidence type="ECO:0000256" key="7">
    <source>
        <dbReference type="SAM" id="Coils"/>
    </source>
</evidence>
<comment type="similarity">
    <text evidence="2">Belongs to the peptidase S49 family.</text>
</comment>
<evidence type="ECO:0000313" key="10">
    <source>
        <dbReference type="Proteomes" id="UP000885826"/>
    </source>
</evidence>
<keyword evidence="7" id="KW-0175">Coiled coil</keyword>
<keyword evidence="6" id="KW-0472">Membrane</keyword>
<dbReference type="Pfam" id="PF01343">
    <property type="entry name" value="Peptidase_S49"/>
    <property type="match status" value="2"/>
</dbReference>
<keyword evidence="5" id="KW-0720">Serine protease</keyword>
<dbReference type="GO" id="GO:0008236">
    <property type="term" value="F:serine-type peptidase activity"/>
    <property type="evidence" value="ECO:0007669"/>
    <property type="project" value="UniProtKB-KW"/>
</dbReference>
<feature type="domain" description="Peptidase S49" evidence="8">
    <location>
        <begin position="302"/>
        <end position="441"/>
    </location>
</feature>
<keyword evidence="3" id="KW-0645">Protease</keyword>
<feature type="coiled-coil region" evidence="7">
    <location>
        <begin position="402"/>
        <end position="429"/>
    </location>
</feature>
<gene>
    <name evidence="9" type="primary">sppA</name>
    <name evidence="9" type="ORF">ENI34_03205</name>
</gene>
<dbReference type="PANTHER" id="PTHR33209">
    <property type="entry name" value="PROTEASE 4"/>
    <property type="match status" value="1"/>
</dbReference>
<dbReference type="AlphaFoldDB" id="A0A9C9ELF0"/>
<proteinExistence type="inferred from homology"/>
<dbReference type="InterPro" id="IPR004634">
    <property type="entry name" value="Pept_S49_pIV"/>
</dbReference>
<keyword evidence="4" id="KW-0378">Hydrolase</keyword>
<dbReference type="Gene3D" id="6.20.330.10">
    <property type="match status" value="1"/>
</dbReference>
<comment type="subcellular location">
    <subcellularLocation>
        <location evidence="1">Membrane</location>
    </subcellularLocation>
</comment>
<accession>A0A9C9ELF0</accession>
<dbReference type="SUPFAM" id="SSF52096">
    <property type="entry name" value="ClpP/crotonase"/>
    <property type="match status" value="2"/>
</dbReference>
<sequence>MSFLLLFTLCVNPFYEANFTSLPMRSISVFSNPAGLGFQRGAEIVINYEYNPDAPDALMSASALGNVGFGWKKIDSLNYYEAGLGYKLPGAFSMGYAFQFGEDSKHIVGLIGHVSEKLSLGFKTALGGDEHMLGGISIRPFKEYVTLSGDVEFEALDTIFNYFYGCLLQPIDGVKLHFYADQDFNWKTGLELSFGKTKIAGSYSHPDKKISGGILFSAQSYKTFIPQKNIVTELSLEDEYPELQKKTLLGIPISTKQGFTKLLLEFEKIGKKDEIKVVLVKTRGLSLGAAQFEELKGCFNKLKKRGKKIIFFSDNYNGTLVYDLACSGDEIILSPLGDISIPGLGIRKFYLKNTLQKLGIEADITHVGKYKSAAEIFSREQMSDADREQLEKILDDFYYPIITHIAAARKKTEAEVEKLINEIAFFNSDQADEYGLVDTVLYEFELKDYINDKYGKMALVDFEEVVNEKVVRSPWEKRKDKIAVVIAEGSIVAGEGKPGLFQSTLIGGKRYAEIFKQIKDDKSIKAVVFRINSGGGDAFASEQIAYALKQCAKEKPVIVSMGDVAGSGGYYIACLADKIFADDRTITGSIGVLGVNFVTKGLYDKLGISWDYIKRGKHSDKNWGLRHLTEEEAAQAKKNVEWWYDKFTRRVAEGRNMRQSKVDSLGQGRVYSGKYAEELGLIDETGGFLEALNAAKEYAHITGDVELLVYHPGDTGFSFTLSANMISRCLYIMPEIEIK</sequence>